<evidence type="ECO:0000256" key="3">
    <source>
        <dbReference type="ARBA" id="ARBA00023316"/>
    </source>
</evidence>
<keyword evidence="3 4" id="KW-0961">Cell wall biogenesis/degradation</keyword>
<dbReference type="InterPro" id="IPR012997">
    <property type="entry name" value="RplA"/>
</dbReference>
<dbReference type="SUPFAM" id="SSF50685">
    <property type="entry name" value="Barwin-like endoglucanases"/>
    <property type="match status" value="1"/>
</dbReference>
<dbReference type="PANTHER" id="PTHR34183:SF1">
    <property type="entry name" value="ENDOLYTIC PEPTIDOGLYCAN TRANSGLYCOSYLASE RLPA"/>
    <property type="match status" value="1"/>
</dbReference>
<keyword evidence="2 4" id="KW-0456">Lyase</keyword>
<feature type="domain" description="SPOR" evidence="7">
    <location>
        <begin position="172"/>
        <end position="253"/>
    </location>
</feature>
<feature type="signal peptide" evidence="6">
    <location>
        <begin position="1"/>
        <end position="24"/>
    </location>
</feature>
<evidence type="ECO:0000256" key="4">
    <source>
        <dbReference type="HAMAP-Rule" id="MF_02071"/>
    </source>
</evidence>
<dbReference type="HAMAP" id="MF_02071">
    <property type="entry name" value="RlpA"/>
    <property type="match status" value="1"/>
</dbReference>
<dbReference type="CDD" id="cd22268">
    <property type="entry name" value="DPBB_RlpA-like"/>
    <property type="match status" value="1"/>
</dbReference>
<organism evidence="8 9">
    <name type="scientific">Acidihalobacter yilgarnensis</name>
    <dbReference type="NCBI Taxonomy" id="2819280"/>
    <lineage>
        <taxon>Bacteria</taxon>
        <taxon>Pseudomonadati</taxon>
        <taxon>Pseudomonadota</taxon>
        <taxon>Gammaproteobacteria</taxon>
        <taxon>Chromatiales</taxon>
        <taxon>Ectothiorhodospiraceae</taxon>
        <taxon>Acidihalobacter</taxon>
    </lineage>
</organism>
<evidence type="ECO:0000256" key="2">
    <source>
        <dbReference type="ARBA" id="ARBA00023239"/>
    </source>
</evidence>
<dbReference type="InterPro" id="IPR007730">
    <property type="entry name" value="SPOR-like_dom"/>
</dbReference>
<keyword evidence="4" id="KW-0449">Lipoprotein</keyword>
<keyword evidence="9" id="KW-1185">Reference proteome</keyword>
<evidence type="ECO:0000313" key="8">
    <source>
        <dbReference type="EMBL" id="AOU98805.1"/>
    </source>
</evidence>
<accession>A0A1D8IQX7</accession>
<dbReference type="Proteomes" id="UP000095401">
    <property type="component" value="Chromosome"/>
</dbReference>
<dbReference type="RefSeq" id="WP_070079161.1">
    <property type="nucleotide sequence ID" value="NZ_CP017415.1"/>
</dbReference>
<keyword evidence="4" id="KW-1003">Cell membrane</keyword>
<evidence type="ECO:0000256" key="1">
    <source>
        <dbReference type="ARBA" id="ARBA00022729"/>
    </source>
</evidence>
<dbReference type="GO" id="GO:0008932">
    <property type="term" value="F:lytic endotransglycosylase activity"/>
    <property type="evidence" value="ECO:0007669"/>
    <property type="project" value="UniProtKB-UniRule"/>
</dbReference>
<dbReference type="Pfam" id="PF03330">
    <property type="entry name" value="DPBB_1"/>
    <property type="match status" value="1"/>
</dbReference>
<name>A0A1D8IQX7_9GAMM</name>
<proteinExistence type="inferred from homology"/>
<dbReference type="GO" id="GO:0042834">
    <property type="term" value="F:peptidoglycan binding"/>
    <property type="evidence" value="ECO:0007669"/>
    <property type="project" value="InterPro"/>
</dbReference>
<protein>
    <recommendedName>
        <fullName evidence="4">Endolytic peptidoglycan transglycosylase RlpA</fullName>
        <ecNumber evidence="4">4.2.2.-</ecNumber>
    </recommendedName>
</protein>
<dbReference type="GO" id="GO:0009279">
    <property type="term" value="C:cell outer membrane"/>
    <property type="evidence" value="ECO:0007669"/>
    <property type="project" value="TreeGrafter"/>
</dbReference>
<dbReference type="InterPro" id="IPR009009">
    <property type="entry name" value="RlpA-like_DPBB"/>
</dbReference>
<keyword evidence="1 6" id="KW-0732">Signal</keyword>
<dbReference type="Pfam" id="PF05036">
    <property type="entry name" value="SPOR"/>
    <property type="match status" value="1"/>
</dbReference>
<feature type="chain" id="PRO_5009987230" description="Endolytic peptidoglycan transglycosylase RlpA" evidence="6">
    <location>
        <begin position="25"/>
        <end position="253"/>
    </location>
</feature>
<dbReference type="PROSITE" id="PS51257">
    <property type="entry name" value="PROKAR_LIPOPROTEIN"/>
    <property type="match status" value="1"/>
</dbReference>
<dbReference type="Gene3D" id="2.40.40.10">
    <property type="entry name" value="RlpA-like domain"/>
    <property type="match status" value="1"/>
</dbReference>
<dbReference type="GO" id="GO:0071555">
    <property type="term" value="P:cell wall organization"/>
    <property type="evidence" value="ECO:0007669"/>
    <property type="project" value="UniProtKB-KW"/>
</dbReference>
<dbReference type="Gene3D" id="3.30.70.1070">
    <property type="entry name" value="Sporulation related repeat"/>
    <property type="match status" value="1"/>
</dbReference>
<evidence type="ECO:0000256" key="6">
    <source>
        <dbReference type="SAM" id="SignalP"/>
    </source>
</evidence>
<dbReference type="NCBIfam" id="TIGR00413">
    <property type="entry name" value="rlpA"/>
    <property type="match status" value="1"/>
</dbReference>
<dbReference type="InterPro" id="IPR034718">
    <property type="entry name" value="RlpA"/>
</dbReference>
<sequence>MKLRVGPLRIVAVAALALLLSACASLPPPSRSGSPAPSGGGQSYVVFGKRYYVLPTAHDYSRRGIASWYGPNFHGKLTASGVPYNMYGMTAASKVLPLGTWVRVTNLENGKKVTVEINDRGPFVANRIIDLSYTAASRLGMIGPGTALVEVQAINPHNPAADPPPPLDAAHGGPTPHIYIQVGAFGNLSNAKRYQAKLALRGLGPMIIQSGQVGPNQTLYFVRLGPLADVAAADAVAQRMSVLGIQHFQVGVE</sequence>
<dbReference type="InterPro" id="IPR036908">
    <property type="entry name" value="RlpA-like_sf"/>
</dbReference>
<dbReference type="GO" id="GO:0000270">
    <property type="term" value="P:peptidoglycan metabolic process"/>
    <property type="evidence" value="ECO:0007669"/>
    <property type="project" value="UniProtKB-UniRule"/>
</dbReference>
<dbReference type="SUPFAM" id="SSF110997">
    <property type="entry name" value="Sporulation related repeat"/>
    <property type="match status" value="1"/>
</dbReference>
<evidence type="ECO:0000313" key="9">
    <source>
        <dbReference type="Proteomes" id="UP000095401"/>
    </source>
</evidence>
<dbReference type="GO" id="GO:0005886">
    <property type="term" value="C:plasma membrane"/>
    <property type="evidence" value="ECO:0007669"/>
    <property type="project" value="UniProtKB-SubCell"/>
</dbReference>
<evidence type="ECO:0000259" key="7">
    <source>
        <dbReference type="PROSITE" id="PS51724"/>
    </source>
</evidence>
<dbReference type="PROSITE" id="PS51724">
    <property type="entry name" value="SPOR"/>
    <property type="match status" value="1"/>
</dbReference>
<dbReference type="EC" id="4.2.2.-" evidence="4"/>
<comment type="subcellular location">
    <subcellularLocation>
        <location evidence="4">Cell membrane</location>
        <topology evidence="4">Lipid-anchor</topology>
    </subcellularLocation>
</comment>
<keyword evidence="4" id="KW-0472">Membrane</keyword>
<dbReference type="PANTHER" id="PTHR34183">
    <property type="entry name" value="ENDOLYTIC PEPTIDOGLYCAN TRANSGLYCOSYLASE RLPA"/>
    <property type="match status" value="1"/>
</dbReference>
<reference evidence="9" key="1">
    <citation type="submission" date="2016-09" db="EMBL/GenBank/DDBJ databases">
        <title>Acidihalobacter prosperus F5.</title>
        <authorList>
            <person name="Khaleque H.N."/>
            <person name="Ramsay J.P."/>
            <person name="Kaksonen A.H."/>
            <person name="Boxall N.J."/>
            <person name="Watkin E.L.J."/>
        </authorList>
    </citation>
    <scope>NUCLEOTIDE SEQUENCE [LARGE SCALE GENOMIC DNA]</scope>
    <source>
        <strain evidence="9">F5</strain>
    </source>
</reference>
<dbReference type="EMBL" id="CP017415">
    <property type="protein sequence ID" value="AOU98805.1"/>
    <property type="molecule type" value="Genomic_DNA"/>
</dbReference>
<dbReference type="InterPro" id="IPR036680">
    <property type="entry name" value="SPOR-like_sf"/>
</dbReference>
<dbReference type="KEGG" id="aprs:BI364_13265"/>
<gene>
    <name evidence="4" type="primary">rlpA</name>
    <name evidence="8" type="ORF">BI364_13265</name>
</gene>
<keyword evidence="4" id="KW-0564">Palmitate</keyword>
<comment type="function">
    <text evidence="4">Lytic transglycosylase with a strong preference for naked glycan strands that lack stem peptides.</text>
</comment>
<evidence type="ECO:0000256" key="5">
    <source>
        <dbReference type="RuleBase" id="RU003495"/>
    </source>
</evidence>
<dbReference type="AlphaFoldDB" id="A0A1D8IQX7"/>
<comment type="similarity">
    <text evidence="4 5">Belongs to the RlpA family.</text>
</comment>